<name>A0A6J4KT39_9BACT</name>
<evidence type="ECO:0000313" key="2">
    <source>
        <dbReference type="EMBL" id="CAA9314654.1"/>
    </source>
</evidence>
<dbReference type="EMBL" id="CADCTV010000296">
    <property type="protein sequence ID" value="CAA9314654.1"/>
    <property type="molecule type" value="Genomic_DNA"/>
</dbReference>
<feature type="compositionally biased region" description="Basic residues" evidence="1">
    <location>
        <begin position="53"/>
        <end position="66"/>
    </location>
</feature>
<feature type="compositionally biased region" description="Low complexity" evidence="1">
    <location>
        <begin position="84"/>
        <end position="96"/>
    </location>
</feature>
<gene>
    <name evidence="2" type="ORF">AVDCRST_MAG89-1339</name>
</gene>
<organism evidence="2">
    <name type="scientific">uncultured Gemmatimonadota bacterium</name>
    <dbReference type="NCBI Taxonomy" id="203437"/>
    <lineage>
        <taxon>Bacteria</taxon>
        <taxon>Pseudomonadati</taxon>
        <taxon>Gemmatimonadota</taxon>
        <taxon>environmental samples</taxon>
    </lineage>
</organism>
<feature type="compositionally biased region" description="Basic and acidic residues" evidence="1">
    <location>
        <begin position="15"/>
        <end position="24"/>
    </location>
</feature>
<feature type="region of interest" description="Disordered" evidence="1">
    <location>
        <begin position="1"/>
        <end position="24"/>
    </location>
</feature>
<protein>
    <submittedName>
        <fullName evidence="2">4-hydroxybenzoyl-CoA thioesterase family active site</fullName>
    </submittedName>
</protein>
<feature type="compositionally biased region" description="Basic residues" evidence="1">
    <location>
        <begin position="102"/>
        <end position="113"/>
    </location>
</feature>
<evidence type="ECO:0000256" key="1">
    <source>
        <dbReference type="SAM" id="MobiDB-lite"/>
    </source>
</evidence>
<feature type="non-terminal residue" evidence="2">
    <location>
        <position position="1"/>
    </location>
</feature>
<proteinExistence type="predicted"/>
<dbReference type="AlphaFoldDB" id="A0A6J4KT39"/>
<accession>A0A6J4KT39</accession>
<feature type="non-terminal residue" evidence="2">
    <location>
        <position position="146"/>
    </location>
</feature>
<sequence>AAQPAVVHRGVPRTVLRDGPDGDHLPSQLSHLVRDGADGTDPAAVEAVLAGGARRRAAGRHRRHAALPRVRPVRGPGPGDHHAGAGPLPRGVVHLPGGAGGGRRHHHAPVHRAHGADGHRPRRRAAQAAGRPARRLSTRRGPGARM</sequence>
<reference evidence="2" key="1">
    <citation type="submission" date="2020-02" db="EMBL/GenBank/DDBJ databases">
        <authorList>
            <person name="Meier V. D."/>
        </authorList>
    </citation>
    <scope>NUCLEOTIDE SEQUENCE</scope>
    <source>
        <strain evidence="2">AVDCRST_MAG89</strain>
    </source>
</reference>
<feature type="region of interest" description="Disordered" evidence="1">
    <location>
        <begin position="53"/>
        <end position="146"/>
    </location>
</feature>